<name>A0A8H6ZQF3_PLEOS</name>
<sequence length="491" mass="54637">MEPQRIHLLVLIHGMWGNPSHLAELMRVVQEKKDPNDEGVILHAISAETNRDGSTYDGIDWGGERVAEEITAEIAKLEAESKKVTHFSITGYSLGGLLSRYVIGILHQRGFFEHIQPVNFNTIATPHIGIPRYPSFLSSVLSKLGSKLLSRTGEQFYCVDQWSTNGRPLLDVMADPEQIFYKALSKFQHLRIYANAVNDITVPYVTGAIELEDPFADLAASGVHLEIDHDYPPLIKYYSVPSVAPGPVAKPRVFSSEWFHSEKEKKRPILPPHLMPRFPLNLLLYSFLPLLIPVGISLAIIRLSLDSRSSRARIRLLEESAKSEKTERQKLIHIIAQLEQEVEGAVVDIIDDTAAMSLDTPLPDNCGESGRNTPSEQASEEDEVLRAAITSHLAATGDTTTQVPVPPPARKSKSRRCCSKHSDKPSGQPDLTPLQRTMVSNLNKLPIVKVLAYFEGTRNAHGVIICRDVDRFEVMRAGAHVVRHWADSLVL</sequence>
<comment type="similarity">
    <text evidence="1">Belongs to the putative lipase ROG1 family.</text>
</comment>
<evidence type="ECO:0000259" key="4">
    <source>
        <dbReference type="Pfam" id="PF05057"/>
    </source>
</evidence>
<dbReference type="Proteomes" id="UP000623687">
    <property type="component" value="Unassembled WGS sequence"/>
</dbReference>
<dbReference type="InterPro" id="IPR007751">
    <property type="entry name" value="DUF676_lipase-like"/>
</dbReference>
<dbReference type="InterPro" id="IPR029058">
    <property type="entry name" value="AB_hydrolase_fold"/>
</dbReference>
<dbReference type="InterPro" id="IPR044294">
    <property type="entry name" value="Lipase-like"/>
</dbReference>
<proteinExistence type="inferred from homology"/>
<accession>A0A8H6ZQF3</accession>
<feature type="compositionally biased region" description="Basic residues" evidence="2">
    <location>
        <begin position="410"/>
        <end position="419"/>
    </location>
</feature>
<evidence type="ECO:0000256" key="1">
    <source>
        <dbReference type="ARBA" id="ARBA00007920"/>
    </source>
</evidence>
<keyword evidence="3" id="KW-0812">Transmembrane</keyword>
<keyword evidence="3" id="KW-0472">Membrane</keyword>
<feature type="transmembrane region" description="Helical" evidence="3">
    <location>
        <begin position="282"/>
        <end position="305"/>
    </location>
</feature>
<feature type="region of interest" description="Disordered" evidence="2">
    <location>
        <begin position="395"/>
        <end position="433"/>
    </location>
</feature>
<comment type="caution">
    <text evidence="5">The sequence shown here is derived from an EMBL/GenBank/DDBJ whole genome shotgun (WGS) entry which is preliminary data.</text>
</comment>
<evidence type="ECO:0000313" key="6">
    <source>
        <dbReference type="Proteomes" id="UP000623687"/>
    </source>
</evidence>
<dbReference type="EMBL" id="JACETU010000007">
    <property type="protein sequence ID" value="KAF7424694.1"/>
    <property type="molecule type" value="Genomic_DNA"/>
</dbReference>
<feature type="region of interest" description="Disordered" evidence="2">
    <location>
        <begin position="358"/>
        <end position="382"/>
    </location>
</feature>
<evidence type="ECO:0000256" key="2">
    <source>
        <dbReference type="SAM" id="MobiDB-lite"/>
    </source>
</evidence>
<dbReference type="PANTHER" id="PTHR12482:SF62">
    <property type="entry name" value="LIPASE ROG1-RELATED"/>
    <property type="match status" value="1"/>
</dbReference>
<keyword evidence="3" id="KW-1133">Transmembrane helix</keyword>
<evidence type="ECO:0000313" key="5">
    <source>
        <dbReference type="EMBL" id="KAF7424694.1"/>
    </source>
</evidence>
<dbReference type="RefSeq" id="XP_036628888.1">
    <property type="nucleotide sequence ID" value="XM_036779499.1"/>
</dbReference>
<keyword evidence="6" id="KW-1185">Reference proteome</keyword>
<reference evidence="5" key="1">
    <citation type="submission" date="2019-07" db="EMBL/GenBank/DDBJ databases">
        <authorList>
            <person name="Palmer J.M."/>
        </authorList>
    </citation>
    <scope>NUCLEOTIDE SEQUENCE</scope>
    <source>
        <strain evidence="5">PC9</strain>
    </source>
</reference>
<dbReference type="Pfam" id="PF05057">
    <property type="entry name" value="DUF676"/>
    <property type="match status" value="1"/>
</dbReference>
<feature type="domain" description="DUF676" evidence="4">
    <location>
        <begin position="4"/>
        <end position="206"/>
    </location>
</feature>
<dbReference type="VEuPathDB" id="FungiDB:PC9H_010005"/>
<protein>
    <recommendedName>
        <fullName evidence="4">DUF676 domain-containing protein</fullName>
    </recommendedName>
</protein>
<evidence type="ECO:0000256" key="3">
    <source>
        <dbReference type="SAM" id="Phobius"/>
    </source>
</evidence>
<dbReference type="GeneID" id="59379823"/>
<dbReference type="PANTHER" id="PTHR12482">
    <property type="entry name" value="LIPASE ROG1-RELATED-RELATED"/>
    <property type="match status" value="1"/>
</dbReference>
<dbReference type="AlphaFoldDB" id="A0A8H6ZQF3"/>
<dbReference type="Gene3D" id="3.40.50.1820">
    <property type="entry name" value="alpha/beta hydrolase"/>
    <property type="match status" value="1"/>
</dbReference>
<dbReference type="SUPFAM" id="SSF53474">
    <property type="entry name" value="alpha/beta-Hydrolases"/>
    <property type="match status" value="1"/>
</dbReference>
<dbReference type="OrthoDB" id="273452at2759"/>
<gene>
    <name evidence="5" type="ORF">PC9H_010005</name>
</gene>
<organism evidence="5 6">
    <name type="scientific">Pleurotus ostreatus</name>
    <name type="common">Oyster mushroom</name>
    <name type="synonym">White-rot fungus</name>
    <dbReference type="NCBI Taxonomy" id="5322"/>
    <lineage>
        <taxon>Eukaryota</taxon>
        <taxon>Fungi</taxon>
        <taxon>Dikarya</taxon>
        <taxon>Basidiomycota</taxon>
        <taxon>Agaricomycotina</taxon>
        <taxon>Agaricomycetes</taxon>
        <taxon>Agaricomycetidae</taxon>
        <taxon>Agaricales</taxon>
        <taxon>Pleurotineae</taxon>
        <taxon>Pleurotaceae</taxon>
        <taxon>Pleurotus</taxon>
    </lineage>
</organism>